<protein>
    <recommendedName>
        <fullName evidence="2">NAD-dependent epimerase/dehydratase domain-containing protein</fullName>
    </recommendedName>
</protein>
<dbReference type="Proteomes" id="UP001501490">
    <property type="component" value="Unassembled WGS sequence"/>
</dbReference>
<dbReference type="RefSeq" id="WP_344801637.1">
    <property type="nucleotide sequence ID" value="NZ_BAABAB010000005.1"/>
</dbReference>
<keyword evidence="4" id="KW-1185">Reference proteome</keyword>
<evidence type="ECO:0000313" key="4">
    <source>
        <dbReference type="Proteomes" id="UP001501490"/>
    </source>
</evidence>
<comment type="similarity">
    <text evidence="1">Belongs to the NAD(P)-dependent epimerase/dehydratase family.</text>
</comment>
<dbReference type="InterPro" id="IPR001509">
    <property type="entry name" value="Epimerase_deHydtase"/>
</dbReference>
<dbReference type="PANTHER" id="PTHR43000">
    <property type="entry name" value="DTDP-D-GLUCOSE 4,6-DEHYDRATASE-RELATED"/>
    <property type="match status" value="1"/>
</dbReference>
<name>A0ABP6ZIL9_9ACTN</name>
<gene>
    <name evidence="3" type="ORF">GCM10022236_06400</name>
</gene>
<dbReference type="EMBL" id="BAABAB010000005">
    <property type="protein sequence ID" value="GAA3607311.1"/>
    <property type="molecule type" value="Genomic_DNA"/>
</dbReference>
<dbReference type="SUPFAM" id="SSF51735">
    <property type="entry name" value="NAD(P)-binding Rossmann-fold domains"/>
    <property type="match status" value="1"/>
</dbReference>
<evidence type="ECO:0000313" key="3">
    <source>
        <dbReference type="EMBL" id="GAA3607311.1"/>
    </source>
</evidence>
<evidence type="ECO:0000256" key="1">
    <source>
        <dbReference type="ARBA" id="ARBA00007637"/>
    </source>
</evidence>
<organism evidence="3 4">
    <name type="scientific">Microlunatus ginsengisoli</name>
    <dbReference type="NCBI Taxonomy" id="363863"/>
    <lineage>
        <taxon>Bacteria</taxon>
        <taxon>Bacillati</taxon>
        <taxon>Actinomycetota</taxon>
        <taxon>Actinomycetes</taxon>
        <taxon>Propionibacteriales</taxon>
        <taxon>Propionibacteriaceae</taxon>
        <taxon>Microlunatus</taxon>
    </lineage>
</organism>
<comment type="caution">
    <text evidence="3">The sequence shown here is derived from an EMBL/GenBank/DDBJ whole genome shotgun (WGS) entry which is preliminary data.</text>
</comment>
<sequence length="283" mass="31034">MTPAEPLPGEDPRPATVIVGRDSNLSARLAKRAPAPTLISAREFSSEGFRRQLPAGPFSLVLNNFQAATRLDDVRNPESFVQVSLGVTASILGSLADYDVRKIIYTSSASVYGDNTSCREDDRLMADSLHSSLKVANESLVRSAGRRHGIDTTIVRLFNMYGGDDNFSLIAKIIDAARLGTPLRVANRGNAVRDFIHVDDVVDVYEVLLDRRDIPVVNVATGFGTSVRSILDAVRREGYELEIESVRRREIDVSIADVTVLSGLVDVGRFGRVVEHVLESIRR</sequence>
<dbReference type="Pfam" id="PF01370">
    <property type="entry name" value="Epimerase"/>
    <property type="match status" value="1"/>
</dbReference>
<evidence type="ECO:0000259" key="2">
    <source>
        <dbReference type="Pfam" id="PF01370"/>
    </source>
</evidence>
<dbReference type="InterPro" id="IPR036291">
    <property type="entry name" value="NAD(P)-bd_dom_sf"/>
</dbReference>
<feature type="domain" description="NAD-dependent epimerase/dehydratase" evidence="2">
    <location>
        <begin position="68"/>
        <end position="212"/>
    </location>
</feature>
<dbReference type="Gene3D" id="3.40.50.720">
    <property type="entry name" value="NAD(P)-binding Rossmann-like Domain"/>
    <property type="match status" value="1"/>
</dbReference>
<accession>A0ABP6ZIL9</accession>
<dbReference type="Gene3D" id="3.90.25.10">
    <property type="entry name" value="UDP-galactose 4-epimerase, domain 1"/>
    <property type="match status" value="1"/>
</dbReference>
<proteinExistence type="inferred from homology"/>
<reference evidence="4" key="1">
    <citation type="journal article" date="2019" name="Int. J. Syst. Evol. Microbiol.">
        <title>The Global Catalogue of Microorganisms (GCM) 10K type strain sequencing project: providing services to taxonomists for standard genome sequencing and annotation.</title>
        <authorList>
            <consortium name="The Broad Institute Genomics Platform"/>
            <consortium name="The Broad Institute Genome Sequencing Center for Infectious Disease"/>
            <person name="Wu L."/>
            <person name="Ma J."/>
        </authorList>
    </citation>
    <scope>NUCLEOTIDE SEQUENCE [LARGE SCALE GENOMIC DNA]</scope>
    <source>
        <strain evidence="4">JCM 16929</strain>
    </source>
</reference>